<dbReference type="InterPro" id="IPR000242">
    <property type="entry name" value="PTP_cat"/>
</dbReference>
<keyword evidence="3" id="KW-1185">Reference proteome</keyword>
<evidence type="ECO:0000313" key="3">
    <source>
        <dbReference type="Proteomes" id="UP001476798"/>
    </source>
</evidence>
<comment type="caution">
    <text evidence="2">The sequence shown here is derived from an EMBL/GenBank/DDBJ whole genome shotgun (WGS) entry which is preliminary data.</text>
</comment>
<accession>A0ABV0Q3D4</accession>
<evidence type="ECO:0000259" key="1">
    <source>
        <dbReference type="Pfam" id="PF00102"/>
    </source>
</evidence>
<reference evidence="2 3" key="1">
    <citation type="submission" date="2021-06" db="EMBL/GenBank/DDBJ databases">
        <authorList>
            <person name="Palmer J.M."/>
        </authorList>
    </citation>
    <scope>NUCLEOTIDE SEQUENCE [LARGE SCALE GENOMIC DNA]</scope>
    <source>
        <strain evidence="2 3">GA_2019</strain>
        <tissue evidence="2">Muscle</tissue>
    </source>
</reference>
<evidence type="ECO:0000313" key="2">
    <source>
        <dbReference type="EMBL" id="MEQ2190304.1"/>
    </source>
</evidence>
<dbReference type="Gene3D" id="3.90.190.10">
    <property type="entry name" value="Protein tyrosine phosphatase superfamily"/>
    <property type="match status" value="1"/>
</dbReference>
<name>A0ABV0Q3D4_9TELE</name>
<organism evidence="2 3">
    <name type="scientific">Goodea atripinnis</name>
    <dbReference type="NCBI Taxonomy" id="208336"/>
    <lineage>
        <taxon>Eukaryota</taxon>
        <taxon>Metazoa</taxon>
        <taxon>Chordata</taxon>
        <taxon>Craniata</taxon>
        <taxon>Vertebrata</taxon>
        <taxon>Euteleostomi</taxon>
        <taxon>Actinopterygii</taxon>
        <taxon>Neopterygii</taxon>
        <taxon>Teleostei</taxon>
        <taxon>Neoteleostei</taxon>
        <taxon>Acanthomorphata</taxon>
        <taxon>Ovalentaria</taxon>
        <taxon>Atherinomorphae</taxon>
        <taxon>Cyprinodontiformes</taxon>
        <taxon>Goodeidae</taxon>
        <taxon>Goodea</taxon>
    </lineage>
</organism>
<feature type="domain" description="Tyrosine-protein phosphatase" evidence="1">
    <location>
        <begin position="2"/>
        <end position="52"/>
    </location>
</feature>
<dbReference type="Proteomes" id="UP001476798">
    <property type="component" value="Unassembled WGS sequence"/>
</dbReference>
<dbReference type="Pfam" id="PF00102">
    <property type="entry name" value="Y_phosphatase"/>
    <property type="match status" value="1"/>
</dbReference>
<gene>
    <name evidence="2" type="ORF">GOODEAATRI_034373</name>
</gene>
<dbReference type="InterPro" id="IPR029021">
    <property type="entry name" value="Prot-tyrosine_phosphatase-like"/>
</dbReference>
<feature type="non-terminal residue" evidence="2">
    <location>
        <position position="1"/>
    </location>
</feature>
<protein>
    <recommendedName>
        <fullName evidence="1">Tyrosine-protein phosphatase domain-containing protein</fullName>
    </recommendedName>
</protein>
<sequence length="55" mass="6360">TDEGSRRKCGQYWPLEEGGQEVYGHIAVVNQRVDHHTHYNHTTMELHNTEVQPSS</sequence>
<dbReference type="EMBL" id="JAHRIO010098610">
    <property type="protein sequence ID" value="MEQ2190304.1"/>
    <property type="molecule type" value="Genomic_DNA"/>
</dbReference>
<dbReference type="SUPFAM" id="SSF52799">
    <property type="entry name" value="(Phosphotyrosine protein) phosphatases II"/>
    <property type="match status" value="1"/>
</dbReference>
<proteinExistence type="predicted"/>